<keyword evidence="6" id="KW-0238">DNA-binding</keyword>
<dbReference type="EMBL" id="DTDV01000001">
    <property type="protein sequence ID" value="HGK22830.1"/>
    <property type="molecule type" value="Genomic_DNA"/>
</dbReference>
<dbReference type="CDD" id="cd17536">
    <property type="entry name" value="REC_YesN-like"/>
    <property type="match status" value="1"/>
</dbReference>
<dbReference type="InterPro" id="IPR051552">
    <property type="entry name" value="HptR"/>
</dbReference>
<evidence type="ECO:0000256" key="5">
    <source>
        <dbReference type="ARBA" id="ARBA00023015"/>
    </source>
</evidence>
<comment type="caution">
    <text evidence="11">The sequence shown here is derived from an EMBL/GenBank/DDBJ whole genome shotgun (WGS) entry which is preliminary data.</text>
</comment>
<accession>A0A7V3ZHF0</accession>
<protein>
    <submittedName>
        <fullName evidence="11">Response regulator</fullName>
    </submittedName>
</protein>
<keyword evidence="5" id="KW-0805">Transcription regulation</keyword>
<dbReference type="Gene3D" id="1.10.10.60">
    <property type="entry name" value="Homeodomain-like"/>
    <property type="match status" value="2"/>
</dbReference>
<dbReference type="InterPro" id="IPR011006">
    <property type="entry name" value="CheY-like_superfamily"/>
</dbReference>
<reference evidence="11" key="1">
    <citation type="journal article" date="2020" name="mSystems">
        <title>Genome- and Community-Level Interaction Insights into Carbon Utilization and Element Cycling Functions of Hydrothermarchaeota in Hydrothermal Sediment.</title>
        <authorList>
            <person name="Zhou Z."/>
            <person name="Liu Y."/>
            <person name="Xu W."/>
            <person name="Pan J."/>
            <person name="Luo Z.H."/>
            <person name="Li M."/>
        </authorList>
    </citation>
    <scope>NUCLEOTIDE SEQUENCE [LARGE SCALE GENOMIC DNA]</scope>
    <source>
        <strain evidence="11">SpSt-70</strain>
    </source>
</reference>
<dbReference type="PROSITE" id="PS50110">
    <property type="entry name" value="RESPONSE_REGULATORY"/>
    <property type="match status" value="1"/>
</dbReference>
<dbReference type="Pfam" id="PF00072">
    <property type="entry name" value="Response_reg"/>
    <property type="match status" value="1"/>
</dbReference>
<evidence type="ECO:0000256" key="1">
    <source>
        <dbReference type="ARBA" id="ARBA00004496"/>
    </source>
</evidence>
<dbReference type="PROSITE" id="PS01124">
    <property type="entry name" value="HTH_ARAC_FAMILY_2"/>
    <property type="match status" value="1"/>
</dbReference>
<dbReference type="GO" id="GO:0005737">
    <property type="term" value="C:cytoplasm"/>
    <property type="evidence" value="ECO:0007669"/>
    <property type="project" value="UniProtKB-SubCell"/>
</dbReference>
<keyword evidence="3 8" id="KW-0597">Phosphoprotein</keyword>
<dbReference type="SUPFAM" id="SSF52172">
    <property type="entry name" value="CheY-like"/>
    <property type="match status" value="1"/>
</dbReference>
<evidence type="ECO:0000256" key="6">
    <source>
        <dbReference type="ARBA" id="ARBA00023125"/>
    </source>
</evidence>
<dbReference type="InterPro" id="IPR001789">
    <property type="entry name" value="Sig_transdc_resp-reg_receiver"/>
</dbReference>
<dbReference type="PANTHER" id="PTHR42713">
    <property type="entry name" value="HISTIDINE KINASE-RELATED"/>
    <property type="match status" value="1"/>
</dbReference>
<feature type="domain" description="Response regulatory" evidence="10">
    <location>
        <begin position="4"/>
        <end position="121"/>
    </location>
</feature>
<dbReference type="InterPro" id="IPR018060">
    <property type="entry name" value="HTH_AraC"/>
</dbReference>
<sequence length="496" mass="58429">MYYKVLIADDEPVIRQGLKKIVNWNILGFKIVGEAENGIEALDKVHKLDPDLCVIDIRMPGMDGLELISEIRKSKSEIKIIILTGYPEFEYAQKAISLGVQSYILKPVDPQILKDELTKIYEDLERKKFLLEGAKEKILEKLLKGQISLTEKDVNRLLNFDLSWDSYQVVLMYSDNENVDKYQISKELEKFFPISFMIDGTLGFVIEDFKKDNRKITSLRNYLKNKFKEYFIFSVGDKVLSISQINYSYETALSLLRKRFLWENKGFLLYPCKKVNANNFTDIDITDEVICALESCDFIKFEALLEEKMRYHMIREEEEQEIKLSYFELYINVITAFLKKYPKFKEYSSKYLKKRLFEEFYSKRTLLDLHNYIKDLLLELSKDLFDILGTSPLRKIAEYIEANYYKDLRLKEIAKEFGYNPCYLGKIFRKYMGENFNAYLDKIRVNKAKELLISGGKVGEVAERVGYKDIDYFVMKFKKYTGKTPKNYIKEITGSL</sequence>
<feature type="domain" description="HTH araC/xylS-type" evidence="9">
    <location>
        <begin position="394"/>
        <end position="491"/>
    </location>
</feature>
<dbReference type="GO" id="GO:0043565">
    <property type="term" value="F:sequence-specific DNA binding"/>
    <property type="evidence" value="ECO:0007669"/>
    <property type="project" value="InterPro"/>
</dbReference>
<dbReference type="AlphaFoldDB" id="A0A7V3ZHF0"/>
<dbReference type="Gene3D" id="3.40.50.2300">
    <property type="match status" value="1"/>
</dbReference>
<dbReference type="SUPFAM" id="SSF46689">
    <property type="entry name" value="Homeodomain-like"/>
    <property type="match status" value="2"/>
</dbReference>
<dbReference type="InterPro" id="IPR018062">
    <property type="entry name" value="HTH_AraC-typ_CS"/>
</dbReference>
<evidence type="ECO:0000259" key="10">
    <source>
        <dbReference type="PROSITE" id="PS50110"/>
    </source>
</evidence>
<dbReference type="PANTHER" id="PTHR42713:SF3">
    <property type="entry name" value="TRANSCRIPTIONAL REGULATORY PROTEIN HPTR"/>
    <property type="match status" value="1"/>
</dbReference>
<comment type="subcellular location">
    <subcellularLocation>
        <location evidence="1">Cytoplasm</location>
    </subcellularLocation>
</comment>
<evidence type="ECO:0000256" key="7">
    <source>
        <dbReference type="ARBA" id="ARBA00023163"/>
    </source>
</evidence>
<dbReference type="SMART" id="SM00342">
    <property type="entry name" value="HTH_ARAC"/>
    <property type="match status" value="1"/>
</dbReference>
<evidence type="ECO:0000313" key="11">
    <source>
        <dbReference type="EMBL" id="HGK22830.1"/>
    </source>
</evidence>
<evidence type="ECO:0000256" key="3">
    <source>
        <dbReference type="ARBA" id="ARBA00022553"/>
    </source>
</evidence>
<keyword evidence="2" id="KW-0963">Cytoplasm</keyword>
<keyword evidence="7" id="KW-0804">Transcription</keyword>
<organism evidence="11">
    <name type="scientific">Dictyoglomus thermophilum</name>
    <dbReference type="NCBI Taxonomy" id="14"/>
    <lineage>
        <taxon>Bacteria</taxon>
        <taxon>Pseudomonadati</taxon>
        <taxon>Dictyoglomota</taxon>
        <taxon>Dictyoglomia</taxon>
        <taxon>Dictyoglomales</taxon>
        <taxon>Dictyoglomaceae</taxon>
        <taxon>Dictyoglomus</taxon>
    </lineage>
</organism>
<evidence type="ECO:0000256" key="8">
    <source>
        <dbReference type="PROSITE-ProRule" id="PRU00169"/>
    </source>
</evidence>
<dbReference type="Pfam" id="PF12833">
    <property type="entry name" value="HTH_18"/>
    <property type="match status" value="1"/>
</dbReference>
<gene>
    <name evidence="11" type="ORF">ENU78_00005</name>
</gene>
<proteinExistence type="predicted"/>
<dbReference type="InterPro" id="IPR009057">
    <property type="entry name" value="Homeodomain-like_sf"/>
</dbReference>
<evidence type="ECO:0000256" key="4">
    <source>
        <dbReference type="ARBA" id="ARBA00023012"/>
    </source>
</evidence>
<evidence type="ECO:0000259" key="9">
    <source>
        <dbReference type="PROSITE" id="PS01124"/>
    </source>
</evidence>
<dbReference type="GO" id="GO:0000160">
    <property type="term" value="P:phosphorelay signal transduction system"/>
    <property type="evidence" value="ECO:0007669"/>
    <property type="project" value="UniProtKB-KW"/>
</dbReference>
<keyword evidence="4" id="KW-0902">Two-component regulatory system</keyword>
<dbReference type="SMART" id="SM00448">
    <property type="entry name" value="REC"/>
    <property type="match status" value="1"/>
</dbReference>
<feature type="modified residue" description="4-aspartylphosphate" evidence="8">
    <location>
        <position position="56"/>
    </location>
</feature>
<dbReference type="GO" id="GO:0003700">
    <property type="term" value="F:DNA-binding transcription factor activity"/>
    <property type="evidence" value="ECO:0007669"/>
    <property type="project" value="InterPro"/>
</dbReference>
<name>A0A7V3ZHF0_DICTH</name>
<evidence type="ECO:0000256" key="2">
    <source>
        <dbReference type="ARBA" id="ARBA00022490"/>
    </source>
</evidence>
<dbReference type="PROSITE" id="PS00041">
    <property type="entry name" value="HTH_ARAC_FAMILY_1"/>
    <property type="match status" value="1"/>
</dbReference>